<organism evidence="1 2">
    <name type="scientific">candidate division Kazan bacterium</name>
    <dbReference type="NCBI Taxonomy" id="2202143"/>
    <lineage>
        <taxon>Bacteria</taxon>
        <taxon>Bacteria division Kazan-3B-28</taxon>
    </lineage>
</organism>
<sequence>MSFIAGIGAGISQIIGQIQDRVEGIVSTIINFFRNIANNIYVFFLKTGDYFMTNPRGMILFFANVWTLMY</sequence>
<name>A0A420ZB10_UNCK3</name>
<dbReference type="AlphaFoldDB" id="A0A420ZB10"/>
<accession>A0A420ZB10</accession>
<dbReference type="EMBL" id="QMNG01000121">
    <property type="protein sequence ID" value="RLC35781.1"/>
    <property type="molecule type" value="Genomic_DNA"/>
</dbReference>
<gene>
    <name evidence="1" type="ORF">DRH29_05780</name>
</gene>
<proteinExistence type="predicted"/>
<evidence type="ECO:0000313" key="1">
    <source>
        <dbReference type="EMBL" id="RLC35781.1"/>
    </source>
</evidence>
<protein>
    <submittedName>
        <fullName evidence="1">Uncharacterized protein</fullName>
    </submittedName>
</protein>
<dbReference type="Proteomes" id="UP000281261">
    <property type="component" value="Unassembled WGS sequence"/>
</dbReference>
<reference evidence="1 2" key="1">
    <citation type="submission" date="2018-06" db="EMBL/GenBank/DDBJ databases">
        <title>Extensive metabolic versatility and redundancy in microbially diverse, dynamic hydrothermal sediments.</title>
        <authorList>
            <person name="Dombrowski N."/>
            <person name="Teske A."/>
            <person name="Baker B.J."/>
        </authorList>
    </citation>
    <scope>NUCLEOTIDE SEQUENCE [LARGE SCALE GENOMIC DNA]</scope>
    <source>
        <strain evidence="1">B79_G16</strain>
    </source>
</reference>
<comment type="caution">
    <text evidence="1">The sequence shown here is derived from an EMBL/GenBank/DDBJ whole genome shotgun (WGS) entry which is preliminary data.</text>
</comment>
<evidence type="ECO:0000313" key="2">
    <source>
        <dbReference type="Proteomes" id="UP000281261"/>
    </source>
</evidence>